<feature type="compositionally biased region" description="Basic and acidic residues" evidence="1">
    <location>
        <begin position="33"/>
        <end position="48"/>
    </location>
</feature>
<accession>J4U8M1</accession>
<keyword evidence="2" id="KW-0472">Membrane</keyword>
<dbReference type="AlphaFoldDB" id="J4U8M1"/>
<dbReference type="HOGENOM" id="CLU_1157090_0_0_1"/>
<keyword evidence="2" id="KW-0812">Transmembrane</keyword>
<proteinExistence type="predicted"/>
<dbReference type="Proteomes" id="UP000002748">
    <property type="component" value="Unassembled WGS sequence"/>
</dbReference>
<keyword evidence="2" id="KW-1133">Transmembrane helix</keyword>
<dbReference type="KEGG" id="tasa:A1Q1_04451"/>
<evidence type="ECO:0000313" key="3">
    <source>
        <dbReference type="EMBL" id="EJT46850.1"/>
    </source>
</evidence>
<dbReference type="OrthoDB" id="2146116at2759"/>
<name>J4U8M1_TRIAS</name>
<feature type="region of interest" description="Disordered" evidence="1">
    <location>
        <begin position="1"/>
        <end position="97"/>
    </location>
</feature>
<dbReference type="EMBL" id="ALBS01000275">
    <property type="protein sequence ID" value="EJT46850.1"/>
    <property type="molecule type" value="Genomic_DNA"/>
</dbReference>
<evidence type="ECO:0000256" key="2">
    <source>
        <dbReference type="SAM" id="Phobius"/>
    </source>
</evidence>
<sequence length="240" mass="27409">MMSGRPLVGTQDTYSQSNDRFDSPMDQPPTYDRYSDRFADKQLHDHGPEQNAYDSNNPFVPYSGPGYSDSTEGRRYEEPWSYTDNNHPKTPVARPNPTEYNPLFEQPDAMEMRPLNPSKPAESWPPPPATHSRREQAAEALLFATGIGRLLVLLRMKKDVPVQEAINRKRSNVLPQKWPIMTICLIVIMTCMMIWELIVNKQKTGSVIATKPTFNYMIGPSFEVLINIGARFVPYAPTWM</sequence>
<comment type="caution">
    <text evidence="3">The sequence shown here is derived from an EMBL/GenBank/DDBJ whole genome shotgun (WGS) entry which is preliminary data.</text>
</comment>
<reference evidence="3 4" key="1">
    <citation type="journal article" date="2012" name="Eukaryot. Cell">
        <title>Draft genome sequence of CBS 2479, the standard type strain of Trichosporon asahii.</title>
        <authorList>
            <person name="Yang R.Y."/>
            <person name="Li H.T."/>
            <person name="Zhu H."/>
            <person name="Zhou G.P."/>
            <person name="Wang M."/>
            <person name="Wang L."/>
        </authorList>
    </citation>
    <scope>NUCLEOTIDE SEQUENCE [LARGE SCALE GENOMIC DNA]</scope>
    <source>
        <strain evidence="4">ATCC 90039 / CBS 2479 / JCM 2466 / KCTC 7840 / NCYC 2677 / UAMH 7654</strain>
    </source>
</reference>
<evidence type="ECO:0000313" key="4">
    <source>
        <dbReference type="Proteomes" id="UP000002748"/>
    </source>
</evidence>
<feature type="transmembrane region" description="Helical" evidence="2">
    <location>
        <begin position="178"/>
        <end position="198"/>
    </location>
</feature>
<dbReference type="VEuPathDB" id="FungiDB:A1Q1_04451"/>
<feature type="region of interest" description="Disordered" evidence="1">
    <location>
        <begin position="110"/>
        <end position="131"/>
    </location>
</feature>
<gene>
    <name evidence="3" type="ORF">A1Q1_04451</name>
</gene>
<organism evidence="3 4">
    <name type="scientific">Trichosporon asahii var. asahii (strain ATCC 90039 / CBS 2479 / JCM 2466 / KCTC 7840 / NBRC 103889/ NCYC 2677 / UAMH 7654)</name>
    <name type="common">Yeast</name>
    <dbReference type="NCBI Taxonomy" id="1186058"/>
    <lineage>
        <taxon>Eukaryota</taxon>
        <taxon>Fungi</taxon>
        <taxon>Dikarya</taxon>
        <taxon>Basidiomycota</taxon>
        <taxon>Agaricomycotina</taxon>
        <taxon>Tremellomycetes</taxon>
        <taxon>Trichosporonales</taxon>
        <taxon>Trichosporonaceae</taxon>
        <taxon>Trichosporon</taxon>
    </lineage>
</organism>
<dbReference type="GeneID" id="25987964"/>
<protein>
    <submittedName>
        <fullName evidence="3">Uncharacterized protein</fullName>
    </submittedName>
</protein>
<evidence type="ECO:0000256" key="1">
    <source>
        <dbReference type="SAM" id="MobiDB-lite"/>
    </source>
</evidence>
<dbReference type="RefSeq" id="XP_014178292.1">
    <property type="nucleotide sequence ID" value="XM_014322817.1"/>
</dbReference>